<evidence type="ECO:0000256" key="8">
    <source>
        <dbReference type="ARBA" id="ARBA00022989"/>
    </source>
</evidence>
<dbReference type="PROSITE" id="PS00211">
    <property type="entry name" value="ABC_TRANSPORTER_1"/>
    <property type="match status" value="1"/>
</dbReference>
<dbReference type="InterPro" id="IPR036640">
    <property type="entry name" value="ABC1_TM_sf"/>
</dbReference>
<keyword evidence="6 14" id="KW-0067">ATP-binding</keyword>
<sequence>MLNRLIKLFQFVRACLWSGRANITKLLLALGLDVLTALIKVGGPILLVRHLLASGGAGGTAPLQLSLEAAGAIAAIFIAVNLLPIARGYLLASVRSDTQTSLLENLLRNTYSMKLDEHISSPTGKFPQLLTAVYANVEKVVPTLHGELVPAVLDLAAIFAGLFYLHPLTGLIGVAALGLYVASASYNAARMGDASKSRLAAAYGAYGGLLAAIGRYRVAHQFGNVEYEVGKAREVLNVQKNAFQVLHRTEVLCGFRNNLIAIVAVAGISAFAMAGWQSGTLAPQDAMLAALFATIMNGPLRALGKSLEQVYVDSIECEKIIDFTNAQSGLGQRPNARVFQTSAAPSIEFRNVSFAYESSKDKKTLDGVSFQIRSGQTVAVVGESGAGKSTLVNLLLRYYVQSGGDILVNGTDVRELTADSLRAQFSVVAQNADLFQGSIADNIAYGNWNASRAAIEQAARSSGLEEWLDNPERTLDEQVGSSGDKISGGQKQRVALARALLKNGSVFLMDEATSALDVGTEKEILDRVDELTAGKTVLVITHRITNIVNADWIVYLREGRVAEQGTFFDLLALKGAFYQQLQVECEKLGVSIADLDENLKVKLAALALQPAA</sequence>
<keyword evidence="5" id="KW-0547">Nucleotide-binding</keyword>
<dbReference type="FunFam" id="3.40.50.300:FF:000221">
    <property type="entry name" value="Multidrug ABC transporter ATP-binding protein"/>
    <property type="match status" value="1"/>
</dbReference>
<reference evidence="14 15" key="1">
    <citation type="submission" date="2019-11" db="EMBL/GenBank/DDBJ databases">
        <title>Type strains purchased from KCTC, JCM and DSMZ.</title>
        <authorList>
            <person name="Lu H."/>
        </authorList>
    </citation>
    <scope>NUCLEOTIDE SEQUENCE [LARGE SCALE GENOMIC DNA]</scope>
    <source>
        <strain evidence="14 15">KCTC 42409</strain>
    </source>
</reference>
<keyword evidence="7" id="KW-1278">Translocase</keyword>
<dbReference type="EMBL" id="WNLA01000002">
    <property type="protein sequence ID" value="MTW01738.1"/>
    <property type="molecule type" value="Genomic_DNA"/>
</dbReference>
<dbReference type="InterPro" id="IPR003593">
    <property type="entry name" value="AAA+_ATPase"/>
</dbReference>
<dbReference type="PROSITE" id="PS50929">
    <property type="entry name" value="ABC_TM1F"/>
    <property type="match status" value="1"/>
</dbReference>
<dbReference type="InterPro" id="IPR027417">
    <property type="entry name" value="P-loop_NTPase"/>
</dbReference>
<keyword evidence="3" id="KW-1003">Cell membrane</keyword>
<feature type="transmembrane region" description="Helical" evidence="11">
    <location>
        <begin position="171"/>
        <end position="189"/>
    </location>
</feature>
<evidence type="ECO:0000256" key="10">
    <source>
        <dbReference type="ARBA" id="ARBA00023136"/>
    </source>
</evidence>
<dbReference type="OrthoDB" id="8554730at2"/>
<evidence type="ECO:0000256" key="11">
    <source>
        <dbReference type="SAM" id="Phobius"/>
    </source>
</evidence>
<dbReference type="GO" id="GO:0140359">
    <property type="term" value="F:ABC-type transporter activity"/>
    <property type="evidence" value="ECO:0007669"/>
    <property type="project" value="InterPro"/>
</dbReference>
<protein>
    <submittedName>
        <fullName evidence="14">ATP-binding cassette domain-containing protein</fullName>
    </submittedName>
</protein>
<dbReference type="GO" id="GO:0016887">
    <property type="term" value="F:ATP hydrolysis activity"/>
    <property type="evidence" value="ECO:0007669"/>
    <property type="project" value="InterPro"/>
</dbReference>
<comment type="caution">
    <text evidence="14">The sequence shown here is derived from an EMBL/GenBank/DDBJ whole genome shotgun (WGS) entry which is preliminary data.</text>
</comment>
<keyword evidence="2" id="KW-0813">Transport</keyword>
<dbReference type="SUPFAM" id="SSF52540">
    <property type="entry name" value="P-loop containing nucleoside triphosphate hydrolases"/>
    <property type="match status" value="1"/>
</dbReference>
<dbReference type="InterPro" id="IPR017871">
    <property type="entry name" value="ABC_transporter-like_CS"/>
</dbReference>
<evidence type="ECO:0000256" key="3">
    <source>
        <dbReference type="ARBA" id="ARBA00022475"/>
    </source>
</evidence>
<dbReference type="InterPro" id="IPR039421">
    <property type="entry name" value="Type_1_exporter"/>
</dbReference>
<keyword evidence="15" id="KW-1185">Reference proteome</keyword>
<evidence type="ECO:0000313" key="14">
    <source>
        <dbReference type="EMBL" id="MTW01738.1"/>
    </source>
</evidence>
<evidence type="ECO:0000256" key="5">
    <source>
        <dbReference type="ARBA" id="ARBA00022741"/>
    </source>
</evidence>
<keyword evidence="9" id="KW-0445">Lipid transport</keyword>
<evidence type="ECO:0000259" key="13">
    <source>
        <dbReference type="PROSITE" id="PS50929"/>
    </source>
</evidence>
<comment type="subcellular location">
    <subcellularLocation>
        <location evidence="1">Cell membrane</location>
        <topology evidence="1">Multi-pass membrane protein</topology>
    </subcellularLocation>
</comment>
<feature type="transmembrane region" description="Helical" evidence="11">
    <location>
        <begin position="26"/>
        <end position="47"/>
    </location>
</feature>
<evidence type="ECO:0000256" key="4">
    <source>
        <dbReference type="ARBA" id="ARBA00022692"/>
    </source>
</evidence>
<dbReference type="SUPFAM" id="SSF90123">
    <property type="entry name" value="ABC transporter transmembrane region"/>
    <property type="match status" value="1"/>
</dbReference>
<dbReference type="Pfam" id="PF00664">
    <property type="entry name" value="ABC_membrane"/>
    <property type="match status" value="1"/>
</dbReference>
<accession>A0A6L6PXS9</accession>
<proteinExistence type="predicted"/>
<organism evidence="14 15">
    <name type="scientific">Pseudoduganella ginsengisoli</name>
    <dbReference type="NCBI Taxonomy" id="1462440"/>
    <lineage>
        <taxon>Bacteria</taxon>
        <taxon>Pseudomonadati</taxon>
        <taxon>Pseudomonadota</taxon>
        <taxon>Betaproteobacteria</taxon>
        <taxon>Burkholderiales</taxon>
        <taxon>Oxalobacteraceae</taxon>
        <taxon>Telluria group</taxon>
        <taxon>Pseudoduganella</taxon>
    </lineage>
</organism>
<evidence type="ECO:0000256" key="7">
    <source>
        <dbReference type="ARBA" id="ARBA00022967"/>
    </source>
</evidence>
<feature type="domain" description="ABC transmembrane type-1" evidence="13">
    <location>
        <begin position="34"/>
        <end position="310"/>
    </location>
</feature>
<dbReference type="PROSITE" id="PS50893">
    <property type="entry name" value="ABC_TRANSPORTER_2"/>
    <property type="match status" value="1"/>
</dbReference>
<dbReference type="RefSeq" id="WP_155438112.1">
    <property type="nucleotide sequence ID" value="NZ_WNLA01000002.1"/>
</dbReference>
<dbReference type="GO" id="GO:0005886">
    <property type="term" value="C:plasma membrane"/>
    <property type="evidence" value="ECO:0007669"/>
    <property type="project" value="UniProtKB-SubCell"/>
</dbReference>
<dbReference type="SMART" id="SM00382">
    <property type="entry name" value="AAA"/>
    <property type="match status" value="1"/>
</dbReference>
<dbReference type="PANTHER" id="PTHR24221">
    <property type="entry name" value="ATP-BINDING CASSETTE SUB-FAMILY B"/>
    <property type="match status" value="1"/>
</dbReference>
<dbReference type="PANTHER" id="PTHR24221:SF503">
    <property type="entry name" value="MITOCHONDRIAL POTASSIUM CHANNEL ATP-BINDING SUBUNIT"/>
    <property type="match status" value="1"/>
</dbReference>
<dbReference type="GO" id="GO:0005524">
    <property type="term" value="F:ATP binding"/>
    <property type="evidence" value="ECO:0007669"/>
    <property type="project" value="UniProtKB-KW"/>
</dbReference>
<dbReference type="InterPro" id="IPR011527">
    <property type="entry name" value="ABC1_TM_dom"/>
</dbReference>
<dbReference type="InterPro" id="IPR003439">
    <property type="entry name" value="ABC_transporter-like_ATP-bd"/>
</dbReference>
<evidence type="ECO:0000256" key="2">
    <source>
        <dbReference type="ARBA" id="ARBA00022448"/>
    </source>
</evidence>
<name>A0A6L6PXS9_9BURK</name>
<evidence type="ECO:0000256" key="6">
    <source>
        <dbReference type="ARBA" id="ARBA00022840"/>
    </source>
</evidence>
<feature type="domain" description="ABC transporter" evidence="12">
    <location>
        <begin position="347"/>
        <end position="583"/>
    </location>
</feature>
<dbReference type="GO" id="GO:0006869">
    <property type="term" value="P:lipid transport"/>
    <property type="evidence" value="ECO:0007669"/>
    <property type="project" value="UniProtKB-KW"/>
</dbReference>
<evidence type="ECO:0000256" key="1">
    <source>
        <dbReference type="ARBA" id="ARBA00004651"/>
    </source>
</evidence>
<gene>
    <name evidence="14" type="ORF">GM668_06500</name>
</gene>
<evidence type="ECO:0000259" key="12">
    <source>
        <dbReference type="PROSITE" id="PS50893"/>
    </source>
</evidence>
<dbReference type="Pfam" id="PF00005">
    <property type="entry name" value="ABC_tran"/>
    <property type="match status" value="1"/>
</dbReference>
<feature type="transmembrane region" description="Helical" evidence="11">
    <location>
        <begin position="67"/>
        <end position="86"/>
    </location>
</feature>
<dbReference type="Gene3D" id="3.40.50.300">
    <property type="entry name" value="P-loop containing nucleotide triphosphate hydrolases"/>
    <property type="match status" value="1"/>
</dbReference>
<evidence type="ECO:0000313" key="15">
    <source>
        <dbReference type="Proteomes" id="UP000484015"/>
    </source>
</evidence>
<dbReference type="Gene3D" id="1.20.1560.10">
    <property type="entry name" value="ABC transporter type 1, transmembrane domain"/>
    <property type="match status" value="1"/>
</dbReference>
<keyword evidence="10 11" id="KW-0472">Membrane</keyword>
<dbReference type="AlphaFoldDB" id="A0A6L6PXS9"/>
<keyword evidence="4 11" id="KW-0812">Transmembrane</keyword>
<evidence type="ECO:0000256" key="9">
    <source>
        <dbReference type="ARBA" id="ARBA00023055"/>
    </source>
</evidence>
<keyword evidence="8 11" id="KW-1133">Transmembrane helix</keyword>
<dbReference type="Proteomes" id="UP000484015">
    <property type="component" value="Unassembled WGS sequence"/>
</dbReference>
<feature type="transmembrane region" description="Helical" evidence="11">
    <location>
        <begin position="258"/>
        <end position="276"/>
    </location>
</feature>